<organism evidence="3 4">
    <name type="scientific">Rhynchospora breviuscula</name>
    <dbReference type="NCBI Taxonomy" id="2022672"/>
    <lineage>
        <taxon>Eukaryota</taxon>
        <taxon>Viridiplantae</taxon>
        <taxon>Streptophyta</taxon>
        <taxon>Embryophyta</taxon>
        <taxon>Tracheophyta</taxon>
        <taxon>Spermatophyta</taxon>
        <taxon>Magnoliopsida</taxon>
        <taxon>Liliopsida</taxon>
        <taxon>Poales</taxon>
        <taxon>Cyperaceae</taxon>
        <taxon>Cyperoideae</taxon>
        <taxon>Rhynchosporeae</taxon>
        <taxon>Rhynchospora</taxon>
    </lineage>
</organism>
<name>A0A9Q0HX79_9POAL</name>
<feature type="compositionally biased region" description="Pro residues" evidence="1">
    <location>
        <begin position="147"/>
        <end position="167"/>
    </location>
</feature>
<reference evidence="3" key="1">
    <citation type="journal article" date="2022" name="Cell">
        <title>Repeat-based holocentromeres influence genome architecture and karyotype evolution.</title>
        <authorList>
            <person name="Hofstatter P.G."/>
            <person name="Thangavel G."/>
            <person name="Lux T."/>
            <person name="Neumann P."/>
            <person name="Vondrak T."/>
            <person name="Novak P."/>
            <person name="Zhang M."/>
            <person name="Costa L."/>
            <person name="Castellani M."/>
            <person name="Scott A."/>
            <person name="Toegelov H."/>
            <person name="Fuchs J."/>
            <person name="Mata-Sucre Y."/>
            <person name="Dias Y."/>
            <person name="Vanzela A.L.L."/>
            <person name="Huettel B."/>
            <person name="Almeida C.C.S."/>
            <person name="Simkova H."/>
            <person name="Souza G."/>
            <person name="Pedrosa-Harand A."/>
            <person name="Macas J."/>
            <person name="Mayer K.F.X."/>
            <person name="Houben A."/>
            <person name="Marques A."/>
        </authorList>
    </citation>
    <scope>NUCLEOTIDE SEQUENCE</scope>
    <source>
        <strain evidence="3">RhyBre1mFocal</strain>
    </source>
</reference>
<dbReference type="EMBL" id="JAMQYH010000001">
    <property type="protein sequence ID" value="KAJ1701847.1"/>
    <property type="molecule type" value="Genomic_DNA"/>
</dbReference>
<sequence>MARPIVMFVLLPVSIVFFFMGEVLRVNADTMVTGMVFCDQCKDGQRSFFDYPLYGAKVVIECGGGNGPEEDTTNWFGNYAVRFDGSVDLAGCTARVVEAPGQCGSGFGPAQELTLIFRFFGSAMYTAAPLLAQPGVPMSYCPKDENPSPPKPVLSPPSPPRFLPPPLLSPPPQVLPAPVRLPPVLPPPFPPITRLPPLFPTMQAAACPYEKWLMPQFQCYWKVVTPNTSVALAFGPIAAARYGPDMTLWDSLQGRGDAYHTLLREATTSLLNSYNSLRFFYSSLRVIGDMNAALLGSTHQALRTALRFRRANSGVLGSDRLACNFSPCN</sequence>
<feature type="region of interest" description="Disordered" evidence="1">
    <location>
        <begin position="141"/>
        <end position="167"/>
    </location>
</feature>
<dbReference type="Pfam" id="PF01190">
    <property type="entry name" value="Pollen_Ole_e_1"/>
    <property type="match status" value="1"/>
</dbReference>
<protein>
    <submittedName>
        <fullName evidence="3">Uncharacterized protein</fullName>
    </submittedName>
</protein>
<dbReference type="OrthoDB" id="1909008at2759"/>
<dbReference type="Proteomes" id="UP001151287">
    <property type="component" value="Unassembled WGS sequence"/>
</dbReference>
<evidence type="ECO:0000313" key="4">
    <source>
        <dbReference type="Proteomes" id="UP001151287"/>
    </source>
</evidence>
<dbReference type="AlphaFoldDB" id="A0A9Q0HX79"/>
<keyword evidence="2" id="KW-0732">Signal</keyword>
<evidence type="ECO:0000313" key="3">
    <source>
        <dbReference type="EMBL" id="KAJ1701847.1"/>
    </source>
</evidence>
<gene>
    <name evidence="3" type="ORF">LUZ63_001626</name>
</gene>
<keyword evidence="4" id="KW-1185">Reference proteome</keyword>
<proteinExistence type="predicted"/>
<feature type="signal peptide" evidence="2">
    <location>
        <begin position="1"/>
        <end position="28"/>
    </location>
</feature>
<comment type="caution">
    <text evidence="3">The sequence shown here is derived from an EMBL/GenBank/DDBJ whole genome shotgun (WGS) entry which is preliminary data.</text>
</comment>
<evidence type="ECO:0000256" key="2">
    <source>
        <dbReference type="SAM" id="SignalP"/>
    </source>
</evidence>
<dbReference type="PANTHER" id="PTHR33210">
    <property type="entry name" value="PROTODERMAL FACTOR 1"/>
    <property type="match status" value="1"/>
</dbReference>
<feature type="chain" id="PRO_5040135158" evidence="2">
    <location>
        <begin position="29"/>
        <end position="329"/>
    </location>
</feature>
<evidence type="ECO:0000256" key="1">
    <source>
        <dbReference type="SAM" id="MobiDB-lite"/>
    </source>
</evidence>
<dbReference type="InterPro" id="IPR039923">
    <property type="entry name" value="Protodermal_1"/>
</dbReference>
<accession>A0A9Q0HX79</accession>
<dbReference type="PANTHER" id="PTHR33210:SF24">
    <property type="entry name" value="POLLEN OLE E 1 ALLERGEN AND EXTENSIN FAMILY PROTEIN"/>
    <property type="match status" value="1"/>
</dbReference>